<dbReference type="AlphaFoldDB" id="A0A915YFB3"/>
<organism evidence="1 2">
    <name type="scientific">Aureispira anguillae</name>
    <dbReference type="NCBI Taxonomy" id="2864201"/>
    <lineage>
        <taxon>Bacteria</taxon>
        <taxon>Pseudomonadati</taxon>
        <taxon>Bacteroidota</taxon>
        <taxon>Saprospiria</taxon>
        <taxon>Saprospirales</taxon>
        <taxon>Saprospiraceae</taxon>
        <taxon>Aureispira</taxon>
    </lineage>
</organism>
<protein>
    <submittedName>
        <fullName evidence="1">Uncharacterized protein</fullName>
    </submittedName>
</protein>
<dbReference type="EMBL" id="AP026867">
    <property type="protein sequence ID" value="BDS11992.1"/>
    <property type="molecule type" value="Genomic_DNA"/>
</dbReference>
<proteinExistence type="predicted"/>
<sequence>MFLNKDIAISYIKNGLVIAFHQPIFSLGCFLSNDLLH</sequence>
<dbReference type="Proteomes" id="UP001060919">
    <property type="component" value="Chromosome"/>
</dbReference>
<reference evidence="1" key="1">
    <citation type="submission" date="2022-09" db="EMBL/GenBank/DDBJ databases">
        <title>Aureispira anguillicida sp. nov., isolated from Leptocephalus of Japanese eel Anguilla japonica.</title>
        <authorList>
            <person name="Yuasa K."/>
            <person name="Mekata T."/>
            <person name="Ikunari K."/>
        </authorList>
    </citation>
    <scope>NUCLEOTIDE SEQUENCE</scope>
    <source>
        <strain evidence="1">EL160426</strain>
    </source>
</reference>
<evidence type="ECO:0000313" key="1">
    <source>
        <dbReference type="EMBL" id="BDS11992.1"/>
    </source>
</evidence>
<keyword evidence="2" id="KW-1185">Reference proteome</keyword>
<name>A0A915YFB3_9BACT</name>
<gene>
    <name evidence="1" type="ORF">AsAng_0027070</name>
</gene>
<dbReference type="KEGG" id="aup:AsAng_0027070"/>
<accession>A0A915YFB3</accession>
<evidence type="ECO:0000313" key="2">
    <source>
        <dbReference type="Proteomes" id="UP001060919"/>
    </source>
</evidence>
<dbReference type="PROSITE" id="PS51257">
    <property type="entry name" value="PROKAR_LIPOPROTEIN"/>
    <property type="match status" value="1"/>
</dbReference>